<proteinExistence type="inferred from homology"/>
<dbReference type="RefSeq" id="WP_091225757.1">
    <property type="nucleotide sequence ID" value="NZ_FNBG01000001.1"/>
</dbReference>
<keyword evidence="8" id="KW-0472">Membrane</keyword>
<keyword evidence="3" id="KW-0813">Transport</keyword>
<dbReference type="InterPro" id="IPR017871">
    <property type="entry name" value="ABC_transporter-like_CS"/>
</dbReference>
<evidence type="ECO:0000256" key="6">
    <source>
        <dbReference type="ARBA" id="ARBA00022840"/>
    </source>
</evidence>
<dbReference type="CDD" id="cd03225">
    <property type="entry name" value="ABC_cobalt_CbiO_domain1"/>
    <property type="match status" value="1"/>
</dbReference>
<evidence type="ECO:0000256" key="7">
    <source>
        <dbReference type="ARBA" id="ARBA00022967"/>
    </source>
</evidence>
<accession>A0A1G7E6R4</accession>
<reference evidence="10 11" key="1">
    <citation type="submission" date="2016-10" db="EMBL/GenBank/DDBJ databases">
        <authorList>
            <person name="de Groot N.N."/>
        </authorList>
    </citation>
    <scope>NUCLEOTIDE SEQUENCE [LARGE SCALE GENOMIC DNA]</scope>
    <source>
        <strain evidence="10 11">DSM 28129</strain>
    </source>
</reference>
<dbReference type="PROSITE" id="PS00211">
    <property type="entry name" value="ABC_TRANSPORTER_1"/>
    <property type="match status" value="1"/>
</dbReference>
<organism evidence="10 11">
    <name type="scientific">Fontibacillus panacisegetis</name>
    <dbReference type="NCBI Taxonomy" id="670482"/>
    <lineage>
        <taxon>Bacteria</taxon>
        <taxon>Bacillati</taxon>
        <taxon>Bacillota</taxon>
        <taxon>Bacilli</taxon>
        <taxon>Bacillales</taxon>
        <taxon>Paenibacillaceae</taxon>
        <taxon>Fontibacillus</taxon>
    </lineage>
</organism>
<dbReference type="PANTHER" id="PTHR43553">
    <property type="entry name" value="HEAVY METAL TRANSPORTER"/>
    <property type="match status" value="1"/>
</dbReference>
<dbReference type="InterPro" id="IPR027417">
    <property type="entry name" value="P-loop_NTPase"/>
</dbReference>
<evidence type="ECO:0000256" key="4">
    <source>
        <dbReference type="ARBA" id="ARBA00022475"/>
    </source>
</evidence>
<keyword evidence="6 10" id="KW-0067">ATP-binding</keyword>
<gene>
    <name evidence="10" type="ORF">SAMN04488542_10163</name>
</gene>
<keyword evidence="11" id="KW-1185">Reference proteome</keyword>
<comment type="subcellular location">
    <subcellularLocation>
        <location evidence="1">Cell membrane</location>
        <topology evidence="1">Peripheral membrane protein</topology>
    </subcellularLocation>
</comment>
<dbReference type="GO" id="GO:0005524">
    <property type="term" value="F:ATP binding"/>
    <property type="evidence" value="ECO:0007669"/>
    <property type="project" value="UniProtKB-KW"/>
</dbReference>
<dbReference type="STRING" id="670482.SAMN04488542_10163"/>
<name>A0A1G7E6R4_9BACL</name>
<feature type="domain" description="ABC transporter" evidence="9">
    <location>
        <begin position="3"/>
        <end position="240"/>
    </location>
</feature>
<comment type="similarity">
    <text evidence="2">Belongs to the ABC transporter superfamily.</text>
</comment>
<evidence type="ECO:0000256" key="1">
    <source>
        <dbReference type="ARBA" id="ARBA00004202"/>
    </source>
</evidence>
<dbReference type="GO" id="GO:0042626">
    <property type="term" value="F:ATPase-coupled transmembrane transporter activity"/>
    <property type="evidence" value="ECO:0007669"/>
    <property type="project" value="TreeGrafter"/>
</dbReference>
<dbReference type="InterPro" id="IPR003439">
    <property type="entry name" value="ABC_transporter-like_ATP-bd"/>
</dbReference>
<dbReference type="InterPro" id="IPR015856">
    <property type="entry name" value="ABC_transpr_CbiO/EcfA_su"/>
</dbReference>
<evidence type="ECO:0000256" key="8">
    <source>
        <dbReference type="ARBA" id="ARBA00023136"/>
    </source>
</evidence>
<sequence length="283" mass="32136">MVYELQNLSVNYDDHAALRNISCTIQEGKWISVIGQTGAGKSTFVKVLKGLIPSFDGNYMIDDQPVIRDTKGRLKVIPEIGFVFQYPEHQLFETSVYKELAFGAKLQGYSNQQITEAIDSILPQVGLSEEILSYAPFQLSGGQKRRVAVASVMMMNPKLLILDEPTAGLDPLSRAALLQYLQQWQKQDKSRTIIFISHQLDDVAEYSDEVMVFHKGQLKGHFNACKLFLEKNELLEELELSLPEPVQLLKLVEQLCGRKVEVDSCKEREIFDKIMPIWHARGF</sequence>
<evidence type="ECO:0000256" key="2">
    <source>
        <dbReference type="ARBA" id="ARBA00005417"/>
    </source>
</evidence>
<keyword evidence="5" id="KW-0547">Nucleotide-binding</keyword>
<protein>
    <submittedName>
        <fullName evidence="10">Energy-coupling factor transport system ATP-binding protein</fullName>
    </submittedName>
</protein>
<dbReference type="SMART" id="SM00382">
    <property type="entry name" value="AAA"/>
    <property type="match status" value="1"/>
</dbReference>
<keyword evidence="7" id="KW-1278">Translocase</keyword>
<dbReference type="GO" id="GO:0016887">
    <property type="term" value="F:ATP hydrolysis activity"/>
    <property type="evidence" value="ECO:0007669"/>
    <property type="project" value="InterPro"/>
</dbReference>
<dbReference type="PROSITE" id="PS50893">
    <property type="entry name" value="ABC_TRANSPORTER_2"/>
    <property type="match status" value="1"/>
</dbReference>
<dbReference type="InterPro" id="IPR003593">
    <property type="entry name" value="AAA+_ATPase"/>
</dbReference>
<evidence type="ECO:0000256" key="5">
    <source>
        <dbReference type="ARBA" id="ARBA00022741"/>
    </source>
</evidence>
<dbReference type="EMBL" id="FNBG01000001">
    <property type="protein sequence ID" value="SDE59156.1"/>
    <property type="molecule type" value="Genomic_DNA"/>
</dbReference>
<evidence type="ECO:0000313" key="10">
    <source>
        <dbReference type="EMBL" id="SDE59156.1"/>
    </source>
</evidence>
<dbReference type="Proteomes" id="UP000198972">
    <property type="component" value="Unassembled WGS sequence"/>
</dbReference>
<dbReference type="Gene3D" id="3.40.50.300">
    <property type="entry name" value="P-loop containing nucleotide triphosphate hydrolases"/>
    <property type="match status" value="1"/>
</dbReference>
<dbReference type="Pfam" id="PF00005">
    <property type="entry name" value="ABC_tran"/>
    <property type="match status" value="1"/>
</dbReference>
<dbReference type="GO" id="GO:0043190">
    <property type="term" value="C:ATP-binding cassette (ABC) transporter complex"/>
    <property type="evidence" value="ECO:0007669"/>
    <property type="project" value="TreeGrafter"/>
</dbReference>
<dbReference type="OrthoDB" id="9784332at2"/>
<dbReference type="GO" id="GO:0015087">
    <property type="term" value="F:cobalt ion transmembrane transporter activity"/>
    <property type="evidence" value="ECO:0007669"/>
    <property type="project" value="UniProtKB-ARBA"/>
</dbReference>
<dbReference type="AlphaFoldDB" id="A0A1G7E6R4"/>
<keyword evidence="4" id="KW-1003">Cell membrane</keyword>
<dbReference type="InterPro" id="IPR050095">
    <property type="entry name" value="ECF_ABC_transporter_ATP-bd"/>
</dbReference>
<dbReference type="FunFam" id="3.40.50.300:FF:000224">
    <property type="entry name" value="Energy-coupling factor transporter ATP-binding protein EcfA"/>
    <property type="match status" value="1"/>
</dbReference>
<evidence type="ECO:0000259" key="9">
    <source>
        <dbReference type="PROSITE" id="PS50893"/>
    </source>
</evidence>
<dbReference type="SUPFAM" id="SSF52540">
    <property type="entry name" value="P-loop containing nucleoside triphosphate hydrolases"/>
    <property type="match status" value="1"/>
</dbReference>
<dbReference type="PANTHER" id="PTHR43553:SF27">
    <property type="entry name" value="ENERGY-COUPLING FACTOR TRANSPORTER ATP-BINDING PROTEIN ECFA2"/>
    <property type="match status" value="1"/>
</dbReference>
<evidence type="ECO:0000313" key="11">
    <source>
        <dbReference type="Proteomes" id="UP000198972"/>
    </source>
</evidence>
<evidence type="ECO:0000256" key="3">
    <source>
        <dbReference type="ARBA" id="ARBA00022448"/>
    </source>
</evidence>